<reference evidence="2 3" key="1">
    <citation type="submission" date="2021-06" db="EMBL/GenBank/DDBJ databases">
        <title>Caerostris extrusa draft genome.</title>
        <authorList>
            <person name="Kono N."/>
            <person name="Arakawa K."/>
        </authorList>
    </citation>
    <scope>NUCLEOTIDE SEQUENCE [LARGE SCALE GENOMIC DNA]</scope>
</reference>
<sequence>MDETRAVSVVFFSVGLGLLAQFLYVHDLWSLFHFSFYALLTAITINENGGLKFLISALDNWVAEIITYRNRVLIIESTDEPIDTPKANFTDTEIDMSQGDAIIINDDDNNEIDNELLPPPEYMLNGIFPCCNFVDSNNMNNKPIIYFVTNRPNEYPFRTNSYFSSTSSVHCHCDKLRLVLSPSANAAILYHCFVTFSAAIPNCCCHHLISVTSAIIVSHCCHHLTLLRVTFSAADVSNYYHSSSSAAVIFYSWTSATIVCHCCHHLMLLPVTPLLPTCFLSLLNVFQLLSSSFSCDFVFHRLSLLPII</sequence>
<keyword evidence="3" id="KW-1185">Reference proteome</keyword>
<comment type="caution">
    <text evidence="2">The sequence shown here is derived from an EMBL/GenBank/DDBJ whole genome shotgun (WGS) entry which is preliminary data.</text>
</comment>
<accession>A0AAV4PFG8</accession>
<keyword evidence="1" id="KW-0472">Membrane</keyword>
<evidence type="ECO:0000313" key="3">
    <source>
        <dbReference type="Proteomes" id="UP001054945"/>
    </source>
</evidence>
<gene>
    <name evidence="2" type="ORF">CEXT_455021</name>
</gene>
<organism evidence="2 3">
    <name type="scientific">Caerostris extrusa</name>
    <name type="common">Bark spider</name>
    <name type="synonym">Caerostris bankana</name>
    <dbReference type="NCBI Taxonomy" id="172846"/>
    <lineage>
        <taxon>Eukaryota</taxon>
        <taxon>Metazoa</taxon>
        <taxon>Ecdysozoa</taxon>
        <taxon>Arthropoda</taxon>
        <taxon>Chelicerata</taxon>
        <taxon>Arachnida</taxon>
        <taxon>Araneae</taxon>
        <taxon>Araneomorphae</taxon>
        <taxon>Entelegynae</taxon>
        <taxon>Araneoidea</taxon>
        <taxon>Araneidae</taxon>
        <taxon>Caerostris</taxon>
    </lineage>
</organism>
<keyword evidence="1" id="KW-1133">Transmembrane helix</keyword>
<proteinExistence type="predicted"/>
<protein>
    <submittedName>
        <fullName evidence="2">Uncharacterized protein</fullName>
    </submittedName>
</protein>
<evidence type="ECO:0000313" key="2">
    <source>
        <dbReference type="EMBL" id="GIX95743.1"/>
    </source>
</evidence>
<feature type="transmembrane region" description="Helical" evidence="1">
    <location>
        <begin position="6"/>
        <end position="25"/>
    </location>
</feature>
<evidence type="ECO:0000256" key="1">
    <source>
        <dbReference type="SAM" id="Phobius"/>
    </source>
</evidence>
<dbReference type="EMBL" id="BPLR01004556">
    <property type="protein sequence ID" value="GIX95743.1"/>
    <property type="molecule type" value="Genomic_DNA"/>
</dbReference>
<keyword evidence="1" id="KW-0812">Transmembrane</keyword>
<dbReference type="Proteomes" id="UP001054945">
    <property type="component" value="Unassembled WGS sequence"/>
</dbReference>
<name>A0AAV4PFG8_CAEEX</name>
<dbReference type="AlphaFoldDB" id="A0AAV4PFG8"/>